<feature type="signal peptide" evidence="1">
    <location>
        <begin position="1"/>
        <end position="20"/>
    </location>
</feature>
<keyword evidence="1" id="KW-0812">Transmembrane</keyword>
<keyword evidence="1" id="KW-0732">Signal</keyword>
<dbReference type="GO" id="GO:0005886">
    <property type="term" value="C:plasma membrane"/>
    <property type="evidence" value="ECO:0007669"/>
    <property type="project" value="UniProtKB-SubCell"/>
</dbReference>
<dbReference type="Pfam" id="PF03170">
    <property type="entry name" value="BcsB"/>
    <property type="match status" value="2"/>
</dbReference>
<dbReference type="GO" id="GO:0030244">
    <property type="term" value="P:cellulose biosynthetic process"/>
    <property type="evidence" value="ECO:0007669"/>
    <property type="project" value="UniProtKB-KW"/>
</dbReference>
<dbReference type="EMBL" id="FTOT01000006">
    <property type="protein sequence ID" value="SIT15165.1"/>
    <property type="molecule type" value="Genomic_DNA"/>
</dbReference>
<keyword evidence="1" id="KW-1003">Cell membrane</keyword>
<dbReference type="InterPro" id="IPR018513">
    <property type="entry name" value="Cell_synthase_bac"/>
</dbReference>
<evidence type="ECO:0000259" key="3">
    <source>
        <dbReference type="Pfam" id="PF20916"/>
    </source>
</evidence>
<reference evidence="4 5" key="1">
    <citation type="submission" date="2017-01" db="EMBL/GenBank/DDBJ databases">
        <authorList>
            <person name="Mah S.A."/>
            <person name="Swanson W.J."/>
            <person name="Moy G.W."/>
            <person name="Vacquier V.D."/>
        </authorList>
    </citation>
    <scope>NUCLEOTIDE SEQUENCE [LARGE SCALE GENOMIC DNA]</scope>
    <source>
        <strain evidence="4 5">DSM 26375</strain>
    </source>
</reference>
<feature type="compositionally biased region" description="Low complexity" evidence="2">
    <location>
        <begin position="50"/>
        <end position="63"/>
    </location>
</feature>
<keyword evidence="1" id="KW-0472">Membrane</keyword>
<evidence type="ECO:0000256" key="1">
    <source>
        <dbReference type="RuleBase" id="RU365021"/>
    </source>
</evidence>
<dbReference type="Gene3D" id="3.30.379.20">
    <property type="match status" value="1"/>
</dbReference>
<dbReference type="Pfam" id="PF20916">
    <property type="entry name" value="BscB_a-b"/>
    <property type="match status" value="1"/>
</dbReference>
<evidence type="ECO:0000256" key="2">
    <source>
        <dbReference type="SAM" id="MobiDB-lite"/>
    </source>
</evidence>
<name>A0A1N7PX73_9RHOB</name>
<dbReference type="RefSeq" id="WP_076532826.1">
    <property type="nucleotide sequence ID" value="NZ_BMEH01000006.1"/>
</dbReference>
<protein>
    <recommendedName>
        <fullName evidence="1">Cyclic di-GMP-binding protein</fullName>
    </recommendedName>
    <alternativeName>
        <fullName evidence="1">Cellulose synthase regulatory subunit</fullName>
    </alternativeName>
</protein>
<keyword evidence="1" id="KW-0135">Cellulose biosynthesis</keyword>
<dbReference type="STRING" id="1086013.SAMN05421774_106223"/>
<gene>
    <name evidence="4" type="ORF">SAMN05421774_106223</name>
</gene>
<comment type="pathway">
    <text evidence="1">Glycan metabolism; bacterial cellulose biosynthesis.</text>
</comment>
<keyword evidence="5" id="KW-1185">Reference proteome</keyword>
<organism evidence="4 5">
    <name type="scientific">Gemmobacter megaterium</name>
    <dbReference type="NCBI Taxonomy" id="1086013"/>
    <lineage>
        <taxon>Bacteria</taxon>
        <taxon>Pseudomonadati</taxon>
        <taxon>Pseudomonadota</taxon>
        <taxon>Alphaproteobacteria</taxon>
        <taxon>Rhodobacterales</taxon>
        <taxon>Paracoccaceae</taxon>
        <taxon>Gemmobacter</taxon>
    </lineage>
</organism>
<dbReference type="OrthoDB" id="7615145at2"/>
<comment type="function">
    <text evidence="1">Binds the cellulose synthase activator, bis-(3'-5') cyclic diguanylic acid (c-di-GMP).</text>
</comment>
<keyword evidence="1" id="KW-0973">c-di-GMP</keyword>
<dbReference type="Gene3D" id="2.60.120.260">
    <property type="entry name" value="Galactose-binding domain-like"/>
    <property type="match status" value="2"/>
</dbReference>
<dbReference type="Gene3D" id="1.20.5.4520">
    <property type="match status" value="1"/>
</dbReference>
<comment type="subunit">
    <text evidence="1">Tightly associated with the cellulose synthase catalytic subunit.</text>
</comment>
<feature type="domain" description="Cellulose synthase subunit B-like C-terminal" evidence="3">
    <location>
        <begin position="636"/>
        <end position="766"/>
    </location>
</feature>
<sequence>MKSWLIWPMVVAVLSGAAMAQDAGGGGDIVLPDIAPAQDDSGVAVPDVLPAPAMPRAPATASPEPLPPPDRDRAPETAPQAGEAQWIMPLAPAQANLPRAVQVGASLPSPGILRLTGETVSAQLRMVLPQGAPPEMLVLTLQSSVNILPDTARLRLSVNGGAPIDVPLQNLRGFGAVDVQAPGLIAGENWLDLSVAQPHRIFCGPEASFGVWTEIDLHQSGVALAPSAIQPGPEGFAVAVQAQALRDGGVDLLADPATPPAVLRAVAATLADALGGTAPVSVRSFYLARPSALAAVAVIQSDAPRVSFRRGASGTLVMQVEYTADAVPNLTGLLPAAPAMAPRPLALLQAGQATRLADLAQGDIIGNTHYFRADLPFRLADDWLLLANQKGLLQLRYGFAEGLPQGAILLVKVNGTTVRLLPLDRDGGRVLPPLDIGFPTNLLHPGPNALSFEMIVPGDPPDMACAPRRADMLAILADSTLFVPASPRMQEAGAAVALRNLTREGVGVATDATDPAAAEAAGIVLSAMLAPVPNGNGQSRLTIVTLQDAALVPLAGLGLAASHLRDVLFEGPAIAFADSAAPGSPASPAFRLIEEEAATAAPVMAPSLPQQVWSGLRDVFTSTGWFARQYDALVAAALPGSEQPLAAWLAARSGKALLLQPDAAAPGDLWLVLAPDADTPQVAKAIEDLRISGLATGEAALLDDDAEWQIWSAGRMPELLEPLGPDNIRAVIGNYASWSPLAFMLALLGLALLSTLPVMLYLVLTRRRGGAR</sequence>
<keyword evidence="1" id="KW-0997">Cell inner membrane</keyword>
<dbReference type="Proteomes" id="UP000186141">
    <property type="component" value="Unassembled WGS sequence"/>
</dbReference>
<comment type="similarity">
    <text evidence="1">Belongs to the AcsB/BcsB family.</text>
</comment>
<evidence type="ECO:0000313" key="5">
    <source>
        <dbReference type="Proteomes" id="UP000186141"/>
    </source>
</evidence>
<keyword evidence="1" id="KW-1133">Transmembrane helix</keyword>
<accession>A0A1N7PX73</accession>
<feature type="transmembrane region" description="Helical" evidence="1">
    <location>
        <begin position="741"/>
        <end position="764"/>
    </location>
</feature>
<feature type="chain" id="PRO_5015216040" description="Cyclic di-GMP-binding protein" evidence="1">
    <location>
        <begin position="21"/>
        <end position="772"/>
    </location>
</feature>
<feature type="region of interest" description="Disordered" evidence="2">
    <location>
        <begin position="41"/>
        <end position="81"/>
    </location>
</feature>
<dbReference type="Gene3D" id="3.30.379.30">
    <property type="match status" value="1"/>
</dbReference>
<dbReference type="GO" id="GO:0006011">
    <property type="term" value="P:UDP-alpha-D-glucose metabolic process"/>
    <property type="evidence" value="ECO:0007669"/>
    <property type="project" value="InterPro"/>
</dbReference>
<dbReference type="InterPro" id="IPR048861">
    <property type="entry name" value="BscB-like_C"/>
</dbReference>
<dbReference type="AlphaFoldDB" id="A0A1N7PX73"/>
<dbReference type="UniPathway" id="UPA00694"/>
<evidence type="ECO:0000313" key="4">
    <source>
        <dbReference type="EMBL" id="SIT15165.1"/>
    </source>
</evidence>
<proteinExistence type="inferred from homology"/>
<comment type="subcellular location">
    <subcellularLocation>
        <location evidence="1">Cell inner membrane</location>
    </subcellularLocation>
</comment>